<name>A0A932CRB2_UNCTE</name>
<dbReference type="EMBL" id="JACPRF010000408">
    <property type="protein sequence ID" value="MBI2877861.1"/>
    <property type="molecule type" value="Genomic_DNA"/>
</dbReference>
<sequence>MKSKHAWKVGLIVGVVALSLFLALPLEEKIKLGLDLQGGMHLVLDVKAQEAVKSTVQRHANEFKTTLD</sequence>
<organism evidence="1 2">
    <name type="scientific">Tectimicrobiota bacterium</name>
    <dbReference type="NCBI Taxonomy" id="2528274"/>
    <lineage>
        <taxon>Bacteria</taxon>
        <taxon>Pseudomonadati</taxon>
        <taxon>Nitrospinota/Tectimicrobiota group</taxon>
        <taxon>Candidatus Tectimicrobiota</taxon>
    </lineage>
</organism>
<gene>
    <name evidence="1" type="ORF">HYY20_13380</name>
</gene>
<reference evidence="1" key="1">
    <citation type="submission" date="2020-07" db="EMBL/GenBank/DDBJ databases">
        <title>Huge and variable diversity of episymbiotic CPR bacteria and DPANN archaea in groundwater ecosystems.</title>
        <authorList>
            <person name="He C.Y."/>
            <person name="Keren R."/>
            <person name="Whittaker M."/>
            <person name="Farag I.F."/>
            <person name="Doudna J."/>
            <person name="Cate J.H.D."/>
            <person name="Banfield J.F."/>
        </authorList>
    </citation>
    <scope>NUCLEOTIDE SEQUENCE</scope>
    <source>
        <strain evidence="1">NC_groundwater_672_Ag_B-0.1um_62_36</strain>
    </source>
</reference>
<dbReference type="Proteomes" id="UP000769766">
    <property type="component" value="Unassembled WGS sequence"/>
</dbReference>
<dbReference type="InterPro" id="IPR022646">
    <property type="entry name" value="SecD/SecF_CS"/>
</dbReference>
<dbReference type="Pfam" id="PF07549">
    <property type="entry name" value="Sec_GG"/>
    <property type="match status" value="1"/>
</dbReference>
<dbReference type="AlphaFoldDB" id="A0A932CRB2"/>
<evidence type="ECO:0000313" key="1">
    <source>
        <dbReference type="EMBL" id="MBI2877861.1"/>
    </source>
</evidence>
<protein>
    <submittedName>
        <fullName evidence="1">Protein translocase subunit SecD</fullName>
    </submittedName>
</protein>
<evidence type="ECO:0000313" key="2">
    <source>
        <dbReference type="Proteomes" id="UP000769766"/>
    </source>
</evidence>
<feature type="non-terminal residue" evidence="1">
    <location>
        <position position="68"/>
    </location>
</feature>
<comment type="caution">
    <text evidence="1">The sequence shown here is derived from an EMBL/GenBank/DDBJ whole genome shotgun (WGS) entry which is preliminary data.</text>
</comment>
<proteinExistence type="predicted"/>
<dbReference type="Gene3D" id="3.30.70.3400">
    <property type="match status" value="1"/>
</dbReference>
<accession>A0A932CRB2</accession>